<dbReference type="EMBL" id="GBRH01184798">
    <property type="protein sequence ID" value="JAE13098.1"/>
    <property type="molecule type" value="Transcribed_RNA"/>
</dbReference>
<evidence type="ECO:0000256" key="1">
    <source>
        <dbReference type="SAM" id="Phobius"/>
    </source>
</evidence>
<reference evidence="2" key="1">
    <citation type="submission" date="2014-09" db="EMBL/GenBank/DDBJ databases">
        <authorList>
            <person name="Magalhaes I.L.F."/>
            <person name="Oliveira U."/>
            <person name="Santos F.R."/>
            <person name="Vidigal T.H.D.A."/>
            <person name="Brescovit A.D."/>
            <person name="Santos A.J."/>
        </authorList>
    </citation>
    <scope>NUCLEOTIDE SEQUENCE</scope>
    <source>
        <tissue evidence="2">Shoot tissue taken approximately 20 cm above the soil surface</tissue>
    </source>
</reference>
<accession>A0A0A9FXP2</accession>
<keyword evidence="1" id="KW-0812">Transmembrane</keyword>
<name>A0A0A9FXP2_ARUDO</name>
<sequence length="43" mass="4627">MSAHLAHPLGKKALKLHCTGLLMEYLVALSMQLLVVVATTPLL</sequence>
<feature type="transmembrane region" description="Helical" evidence="1">
    <location>
        <begin position="21"/>
        <end position="42"/>
    </location>
</feature>
<protein>
    <submittedName>
        <fullName evidence="2">Uncharacterized protein</fullName>
    </submittedName>
</protein>
<evidence type="ECO:0000313" key="2">
    <source>
        <dbReference type="EMBL" id="JAE13098.1"/>
    </source>
</evidence>
<reference evidence="2" key="2">
    <citation type="journal article" date="2015" name="Data Brief">
        <title>Shoot transcriptome of the giant reed, Arundo donax.</title>
        <authorList>
            <person name="Barrero R.A."/>
            <person name="Guerrero F.D."/>
            <person name="Moolhuijzen P."/>
            <person name="Goolsby J.A."/>
            <person name="Tidwell J."/>
            <person name="Bellgard S.E."/>
            <person name="Bellgard M.I."/>
        </authorList>
    </citation>
    <scope>NUCLEOTIDE SEQUENCE</scope>
    <source>
        <tissue evidence="2">Shoot tissue taken approximately 20 cm above the soil surface</tissue>
    </source>
</reference>
<dbReference type="AlphaFoldDB" id="A0A0A9FXP2"/>
<proteinExistence type="predicted"/>
<organism evidence="2">
    <name type="scientific">Arundo donax</name>
    <name type="common">Giant reed</name>
    <name type="synonym">Donax arundinaceus</name>
    <dbReference type="NCBI Taxonomy" id="35708"/>
    <lineage>
        <taxon>Eukaryota</taxon>
        <taxon>Viridiplantae</taxon>
        <taxon>Streptophyta</taxon>
        <taxon>Embryophyta</taxon>
        <taxon>Tracheophyta</taxon>
        <taxon>Spermatophyta</taxon>
        <taxon>Magnoliopsida</taxon>
        <taxon>Liliopsida</taxon>
        <taxon>Poales</taxon>
        <taxon>Poaceae</taxon>
        <taxon>PACMAD clade</taxon>
        <taxon>Arundinoideae</taxon>
        <taxon>Arundineae</taxon>
        <taxon>Arundo</taxon>
    </lineage>
</organism>
<keyword evidence="1" id="KW-0472">Membrane</keyword>
<keyword evidence="1" id="KW-1133">Transmembrane helix</keyword>